<organism evidence="2 3">
    <name type="scientific">Candidatus Vogelbacteria bacterium RIFOXYD1_FULL_51_18</name>
    <dbReference type="NCBI Taxonomy" id="1802440"/>
    <lineage>
        <taxon>Bacteria</taxon>
        <taxon>Candidatus Vogeliibacteriota</taxon>
    </lineage>
</organism>
<comment type="caution">
    <text evidence="2">The sequence shown here is derived from an EMBL/GenBank/DDBJ whole genome shotgun (WGS) entry which is preliminary data.</text>
</comment>
<reference evidence="2 3" key="1">
    <citation type="journal article" date="2016" name="Nat. Commun.">
        <title>Thousands of microbial genomes shed light on interconnected biogeochemical processes in an aquifer system.</title>
        <authorList>
            <person name="Anantharaman K."/>
            <person name="Brown C.T."/>
            <person name="Hug L.A."/>
            <person name="Sharon I."/>
            <person name="Castelle C.J."/>
            <person name="Probst A.J."/>
            <person name="Thomas B.C."/>
            <person name="Singh A."/>
            <person name="Wilkins M.J."/>
            <person name="Karaoz U."/>
            <person name="Brodie E.L."/>
            <person name="Williams K.H."/>
            <person name="Hubbard S.S."/>
            <person name="Banfield J.F."/>
        </authorList>
    </citation>
    <scope>NUCLEOTIDE SEQUENCE [LARGE SCALE GENOMIC DNA]</scope>
</reference>
<keyword evidence="1" id="KW-0812">Transmembrane</keyword>
<proteinExistence type="predicted"/>
<evidence type="ECO:0000256" key="1">
    <source>
        <dbReference type="SAM" id="Phobius"/>
    </source>
</evidence>
<evidence type="ECO:0000313" key="3">
    <source>
        <dbReference type="Proteomes" id="UP000177090"/>
    </source>
</evidence>
<evidence type="ECO:0000313" key="2">
    <source>
        <dbReference type="EMBL" id="OHA60445.1"/>
    </source>
</evidence>
<sequence>MKHRINSITATLLICGTLLAETLQAFSNLIGVGFVLNPVIGIFVWLTAYFVFATHSVSVFGSRKLASAFVSSVIEMIPFVSILPMWTLYVLSIIVLSRIEDRSRAHATL</sequence>
<feature type="transmembrane region" description="Helical" evidence="1">
    <location>
        <begin position="30"/>
        <end position="52"/>
    </location>
</feature>
<dbReference type="AlphaFoldDB" id="A0A1G2QIN5"/>
<feature type="transmembrane region" description="Helical" evidence="1">
    <location>
        <begin position="73"/>
        <end position="96"/>
    </location>
</feature>
<dbReference type="Proteomes" id="UP000177090">
    <property type="component" value="Unassembled WGS sequence"/>
</dbReference>
<accession>A0A1G2QIN5</accession>
<protein>
    <submittedName>
        <fullName evidence="2">Uncharacterized protein</fullName>
    </submittedName>
</protein>
<name>A0A1G2QIN5_9BACT</name>
<keyword evidence="1" id="KW-0472">Membrane</keyword>
<keyword evidence="1" id="KW-1133">Transmembrane helix</keyword>
<dbReference type="STRING" id="1802440.A2569_01255"/>
<dbReference type="EMBL" id="MHTL01000013">
    <property type="protein sequence ID" value="OHA60445.1"/>
    <property type="molecule type" value="Genomic_DNA"/>
</dbReference>
<gene>
    <name evidence="2" type="ORF">A2569_01255</name>
</gene>